<dbReference type="AlphaFoldDB" id="A0A4V6NB86"/>
<feature type="transmembrane region" description="Helical" evidence="1">
    <location>
        <begin position="41"/>
        <end position="59"/>
    </location>
</feature>
<dbReference type="EMBL" id="SJZJ01000016">
    <property type="protein sequence ID" value="TCJ23692.1"/>
    <property type="molecule type" value="Genomic_DNA"/>
</dbReference>
<evidence type="ECO:0000256" key="1">
    <source>
        <dbReference type="SAM" id="Phobius"/>
    </source>
</evidence>
<keyword evidence="3" id="KW-1185">Reference proteome</keyword>
<keyword evidence="1" id="KW-0472">Membrane</keyword>
<dbReference type="SUPFAM" id="SSF82171">
    <property type="entry name" value="DPP6 N-terminal domain-like"/>
    <property type="match status" value="1"/>
</dbReference>
<protein>
    <submittedName>
        <fullName evidence="2">Uncharacterized protein</fullName>
    </submittedName>
</protein>
<organism evidence="2 3">
    <name type="scientific">Nocardioides jejuensis</name>
    <dbReference type="NCBI Taxonomy" id="2502782"/>
    <lineage>
        <taxon>Bacteria</taxon>
        <taxon>Bacillati</taxon>
        <taxon>Actinomycetota</taxon>
        <taxon>Actinomycetes</taxon>
        <taxon>Propionibacteriales</taxon>
        <taxon>Nocardioidaceae</taxon>
        <taxon>Nocardioides</taxon>
    </lineage>
</organism>
<dbReference type="OrthoDB" id="3791044at2"/>
<keyword evidence="1" id="KW-1133">Transmembrane helix</keyword>
<accession>A0A4V6NB86</accession>
<sequence length="441" mass="47614">MSSLRDHLDDLARDPGHDVRIDVEAAWSSGQRRRAGRRMRTAAFGVAAVAIAATSLPLASEVTSMPSSADGDAQVASHYPQRLDYVYRDSSLPADSGPLAGVVQRSHEDFFGSWAVSPGGRMWRIEDVYGESVSISPDGVHLVYLKGKNAADANLAITDQTTGHVTRFDEISLGATDAQHPEPRERYFHSDQMPAFWNAGSSAVFLQLGDYRARRDTVAAGVLGTDGSMTIIRNSRDLPSGSQPVGWFSTTTVGFVKETKSAPRVMEVDVRTGRVTRTFALHDPEPFVSQWYASLSPDGNEIMTRNESEGSQPFRFFSARGSGAGSLRTKMPVPSDLSGPCQPTWTSTDVYLPTDSNTGDNGSVLYRVNGGHPIVADPRLGAGCSVWAARALEGGPERTLGGLLFGTDSTWLSWHWRELSAALAALLAVGLGVGAFRIRRR</sequence>
<evidence type="ECO:0000313" key="2">
    <source>
        <dbReference type="EMBL" id="TCJ23692.1"/>
    </source>
</evidence>
<comment type="caution">
    <text evidence="2">The sequence shown here is derived from an EMBL/GenBank/DDBJ whole genome shotgun (WGS) entry which is preliminary data.</text>
</comment>
<keyword evidence="1" id="KW-0812">Transmembrane</keyword>
<gene>
    <name evidence="2" type="ORF">EPD65_10510</name>
</gene>
<dbReference type="RefSeq" id="WP_131583878.1">
    <property type="nucleotide sequence ID" value="NZ_SJZJ01000016.1"/>
</dbReference>
<reference evidence="2 3" key="1">
    <citation type="submission" date="2019-03" db="EMBL/GenBank/DDBJ databases">
        <authorList>
            <person name="Kim M.K.M."/>
        </authorList>
    </citation>
    <scope>NUCLEOTIDE SEQUENCE [LARGE SCALE GENOMIC DNA]</scope>
    <source>
        <strain evidence="2 3">18JY15-6</strain>
    </source>
</reference>
<name>A0A4V6NB86_9ACTN</name>
<evidence type="ECO:0000313" key="3">
    <source>
        <dbReference type="Proteomes" id="UP000295453"/>
    </source>
</evidence>
<proteinExistence type="predicted"/>
<feature type="transmembrane region" description="Helical" evidence="1">
    <location>
        <begin position="419"/>
        <end position="438"/>
    </location>
</feature>
<dbReference type="Proteomes" id="UP000295453">
    <property type="component" value="Unassembled WGS sequence"/>
</dbReference>